<feature type="region of interest" description="Disordered" evidence="1">
    <location>
        <begin position="1"/>
        <end position="24"/>
    </location>
</feature>
<gene>
    <name evidence="3" type="ORF">C9J12_11640</name>
</gene>
<protein>
    <submittedName>
        <fullName evidence="3">Chemotaxis protein</fullName>
    </submittedName>
</protein>
<reference evidence="3 4" key="1">
    <citation type="submission" date="2018-01" db="EMBL/GenBank/DDBJ databases">
        <title>Whole genome sequencing of Histamine producing bacteria.</title>
        <authorList>
            <person name="Butler K."/>
        </authorList>
    </citation>
    <scope>NUCLEOTIDE SEQUENCE [LARGE SCALE GENOMIC DNA]</scope>
    <source>
        <strain evidence="3 4">JCM 12947</strain>
    </source>
</reference>
<dbReference type="OrthoDB" id="6107847at2"/>
<dbReference type="RefSeq" id="WP_107242875.1">
    <property type="nucleotide sequence ID" value="NZ_PYMJ01000010.1"/>
</dbReference>
<keyword evidence="4" id="KW-1185">Reference proteome</keyword>
<accession>A0A2T3JH45</accession>
<comment type="caution">
    <text evidence="3">The sequence shown here is derived from an EMBL/GenBank/DDBJ whole genome shotgun (WGS) entry which is preliminary data.</text>
</comment>
<evidence type="ECO:0000313" key="4">
    <source>
        <dbReference type="Proteomes" id="UP000240987"/>
    </source>
</evidence>
<evidence type="ECO:0000256" key="2">
    <source>
        <dbReference type="SAM" id="Phobius"/>
    </source>
</evidence>
<dbReference type="EMBL" id="PYMJ01000010">
    <property type="protein sequence ID" value="PSU48268.1"/>
    <property type="molecule type" value="Genomic_DNA"/>
</dbReference>
<proteinExistence type="predicted"/>
<dbReference type="AlphaFoldDB" id="A0A2T3JH45"/>
<feature type="transmembrane region" description="Helical" evidence="2">
    <location>
        <begin position="149"/>
        <end position="166"/>
    </location>
</feature>
<keyword evidence="2" id="KW-0472">Membrane</keyword>
<keyword evidence="2" id="KW-0812">Transmembrane</keyword>
<organism evidence="3 4">
    <name type="scientific">Photobacterium frigidiphilum</name>
    <dbReference type="NCBI Taxonomy" id="264736"/>
    <lineage>
        <taxon>Bacteria</taxon>
        <taxon>Pseudomonadati</taxon>
        <taxon>Pseudomonadota</taxon>
        <taxon>Gammaproteobacteria</taxon>
        <taxon>Vibrionales</taxon>
        <taxon>Vibrionaceae</taxon>
        <taxon>Photobacterium</taxon>
    </lineage>
</organism>
<evidence type="ECO:0000256" key="1">
    <source>
        <dbReference type="SAM" id="MobiDB-lite"/>
    </source>
</evidence>
<feature type="compositionally biased region" description="Low complexity" evidence="1">
    <location>
        <begin position="7"/>
        <end position="20"/>
    </location>
</feature>
<name>A0A2T3JH45_9GAMM</name>
<keyword evidence="2" id="KW-1133">Transmembrane helix</keyword>
<sequence>MGGGGSSSSKNTTTSTNVSGQNAIQGDNLGVTISGVNDSNIDVTMTDHGAMERAAELGELALTSNVKALGIAANLGSDAIDANKDIASDAIALSRDTTKLVSNSHSENLQYVAGLAGNQAKQNTDNLETLKELAEMKIDGGQVATSKQMTIVVSVIAFLLVVAFVMRGKK</sequence>
<evidence type="ECO:0000313" key="3">
    <source>
        <dbReference type="EMBL" id="PSU48268.1"/>
    </source>
</evidence>
<dbReference type="Proteomes" id="UP000240987">
    <property type="component" value="Unassembled WGS sequence"/>
</dbReference>